<dbReference type="EMBL" id="JAIMBW010000001">
    <property type="protein sequence ID" value="MBY4891279.1"/>
    <property type="molecule type" value="Genomic_DNA"/>
</dbReference>
<feature type="transmembrane region" description="Helical" evidence="1">
    <location>
        <begin position="160"/>
        <end position="182"/>
    </location>
</feature>
<keyword evidence="4" id="KW-1185">Reference proteome</keyword>
<evidence type="ECO:0000313" key="4">
    <source>
        <dbReference type="Proteomes" id="UP000693972"/>
    </source>
</evidence>
<keyword evidence="1" id="KW-0472">Membrane</keyword>
<dbReference type="AlphaFoldDB" id="A0A975TVD1"/>
<feature type="transmembrane region" description="Helical" evidence="1">
    <location>
        <begin position="65"/>
        <end position="89"/>
    </location>
</feature>
<dbReference type="Gene3D" id="1.20.1530.20">
    <property type="match status" value="1"/>
</dbReference>
<feature type="transmembrane region" description="Helical" evidence="1">
    <location>
        <begin position="194"/>
        <end position="218"/>
    </location>
</feature>
<feature type="transmembrane region" description="Helical" evidence="1">
    <location>
        <begin position="224"/>
        <end position="246"/>
    </location>
</feature>
<evidence type="ECO:0000313" key="3">
    <source>
        <dbReference type="EMBL" id="QXL88078.1"/>
    </source>
</evidence>
<proteinExistence type="predicted"/>
<dbReference type="InterPro" id="IPR038770">
    <property type="entry name" value="Na+/solute_symporter_sf"/>
</dbReference>
<feature type="transmembrane region" description="Helical" evidence="1">
    <location>
        <begin position="128"/>
        <end position="148"/>
    </location>
</feature>
<reference evidence="3 4" key="1">
    <citation type="submission" date="2021-07" db="EMBL/GenBank/DDBJ databases">
        <title>Karlodiniumbacter phycospheric gen. nov., sp. nov., a phycosphere bacterium isolated from karlodinium veneficum.</title>
        <authorList>
            <person name="Peng Y."/>
            <person name="Jiang L."/>
            <person name="Lee J."/>
        </authorList>
    </citation>
    <scope>NUCLEOTIDE SEQUENCE</scope>
    <source>
        <strain evidence="3 4">N5</strain>
    </source>
</reference>
<organism evidence="3">
    <name type="scientific">Gymnodinialimonas phycosphaerae</name>
    <dbReference type="NCBI Taxonomy" id="2841589"/>
    <lineage>
        <taxon>Bacteria</taxon>
        <taxon>Pseudomonadati</taxon>
        <taxon>Pseudomonadota</taxon>
        <taxon>Alphaproteobacteria</taxon>
        <taxon>Rhodobacterales</taxon>
        <taxon>Paracoccaceae</taxon>
        <taxon>Gymnodinialimonas</taxon>
    </lineage>
</organism>
<gene>
    <name evidence="2" type="ORF">KUL25_00720</name>
    <name evidence="3" type="ORF">KUL25_00725</name>
</gene>
<evidence type="ECO:0000256" key="1">
    <source>
        <dbReference type="SAM" id="Phobius"/>
    </source>
</evidence>
<dbReference type="RefSeq" id="WP_257891165.1">
    <property type="nucleotide sequence ID" value="NZ_JAIMBW010000001.1"/>
</dbReference>
<feature type="transmembrane region" description="Helical" evidence="1">
    <location>
        <begin position="35"/>
        <end position="53"/>
    </location>
</feature>
<accession>A0A975TVD1</accession>
<dbReference type="Proteomes" id="UP000693972">
    <property type="component" value="Unassembled WGS sequence"/>
</dbReference>
<name>A0A975TVD1_9RHOB</name>
<sequence length="308" mass="32085">MSVLAFCARHGRWGLVVGLVAGLALPGLAQAMRPWLPHMVAGLLLITAFRVGYRGSVGQLRAAPRVLAEVLVLQLLLPLLGLAVVFAFGLSATTAALAIVLMLSAPSISGSPNFAVLVGHDPAPAMQIMVMGMALFPLTILPVLFLLGPELGDASGVLATSLRLIIVIFAATGLGFAARALLLPKATPAQIQSLDGAGVVALVVIVIGLMAGIGPVFAQSPFALAGWIALVFAANFGLQILTFTLVPSGPRAVPFSLIAGNRNVALFLLALPPELTDRLLPFIGCYQLPMYLTPLVMARLYRLRPHAG</sequence>
<evidence type="ECO:0000313" key="2">
    <source>
        <dbReference type="EMBL" id="MBY4891279.1"/>
    </source>
</evidence>
<evidence type="ECO:0008006" key="5">
    <source>
        <dbReference type="Google" id="ProtNLM"/>
    </source>
</evidence>
<dbReference type="EMBL" id="CP078073">
    <property type="protein sequence ID" value="QXL88078.1"/>
    <property type="molecule type" value="Genomic_DNA"/>
</dbReference>
<keyword evidence="1" id="KW-1133">Transmembrane helix</keyword>
<feature type="transmembrane region" description="Helical" evidence="1">
    <location>
        <begin position="12"/>
        <end position="29"/>
    </location>
</feature>
<protein>
    <recommendedName>
        <fullName evidence="5">BASS family bile acid:Na+ symporter</fullName>
    </recommendedName>
</protein>
<keyword evidence="1" id="KW-0812">Transmembrane</keyword>
<feature type="transmembrane region" description="Helical" evidence="1">
    <location>
        <begin position="95"/>
        <end position="116"/>
    </location>
</feature>